<dbReference type="GO" id="GO:0030864">
    <property type="term" value="C:cortical actin cytoskeleton"/>
    <property type="evidence" value="ECO:0007669"/>
    <property type="project" value="TreeGrafter"/>
</dbReference>
<keyword evidence="9" id="KW-0472">Membrane</keyword>
<feature type="region of interest" description="Disordered" evidence="11">
    <location>
        <begin position="1110"/>
        <end position="1134"/>
    </location>
</feature>
<dbReference type="InterPro" id="IPR013577">
    <property type="entry name" value="LLGL2"/>
</dbReference>
<dbReference type="OrthoDB" id="19944at2759"/>
<dbReference type="Pfam" id="PF08596">
    <property type="entry name" value="Lgl_C"/>
    <property type="match status" value="1"/>
</dbReference>
<dbReference type="GO" id="GO:0012505">
    <property type="term" value="C:endomembrane system"/>
    <property type="evidence" value="ECO:0007669"/>
    <property type="project" value="UniProtKB-SubCell"/>
</dbReference>
<dbReference type="Gene3D" id="2.130.10.10">
    <property type="entry name" value="YVTN repeat-like/Quinoprotein amine dehydrogenase"/>
    <property type="match status" value="2"/>
</dbReference>
<dbReference type="Pfam" id="PF08366">
    <property type="entry name" value="LLGL"/>
    <property type="match status" value="1"/>
</dbReference>
<feature type="region of interest" description="Disordered" evidence="11">
    <location>
        <begin position="1237"/>
        <end position="1284"/>
    </location>
</feature>
<dbReference type="Proteomes" id="UP000663879">
    <property type="component" value="Unassembled WGS sequence"/>
</dbReference>
<dbReference type="PANTHER" id="PTHR10241:SF29">
    <property type="entry name" value="LETHAL(2) GIANT LARVAE PROTEIN"/>
    <property type="match status" value="1"/>
</dbReference>
<feature type="compositionally biased region" description="Polar residues" evidence="11">
    <location>
        <begin position="1240"/>
        <end position="1253"/>
    </location>
</feature>
<evidence type="ECO:0000256" key="5">
    <source>
        <dbReference type="ARBA" id="ARBA00022490"/>
    </source>
</evidence>
<dbReference type="InterPro" id="IPR036322">
    <property type="entry name" value="WD40_repeat_dom_sf"/>
</dbReference>
<dbReference type="GO" id="GO:0019905">
    <property type="term" value="F:syntaxin binding"/>
    <property type="evidence" value="ECO:0007669"/>
    <property type="project" value="TreeGrafter"/>
</dbReference>
<keyword evidence="15" id="KW-1185">Reference proteome</keyword>
<comment type="subcellular location">
    <subcellularLocation>
        <location evidence="2">Cytoplasm</location>
    </subcellularLocation>
    <subcellularLocation>
        <location evidence="1">Endomembrane system</location>
    </subcellularLocation>
</comment>
<keyword evidence="7 10" id="KW-0853">WD repeat</keyword>
<dbReference type="PROSITE" id="PS00678">
    <property type="entry name" value="WD_REPEATS_1"/>
    <property type="match status" value="1"/>
</dbReference>
<dbReference type="SUPFAM" id="SSF50978">
    <property type="entry name" value="WD40 repeat-like"/>
    <property type="match status" value="2"/>
</dbReference>
<reference evidence="14" key="1">
    <citation type="submission" date="2021-02" db="EMBL/GenBank/DDBJ databases">
        <authorList>
            <person name="Nowell W R."/>
        </authorList>
    </citation>
    <scope>NUCLEOTIDE SEQUENCE</scope>
    <source>
        <strain evidence="14">Ploen Becks lab</strain>
    </source>
</reference>
<keyword evidence="8" id="KW-0677">Repeat</keyword>
<dbReference type="GO" id="GO:0006887">
    <property type="term" value="P:exocytosis"/>
    <property type="evidence" value="ECO:0007669"/>
    <property type="project" value="UniProtKB-KW"/>
</dbReference>
<evidence type="ECO:0000256" key="7">
    <source>
        <dbReference type="ARBA" id="ARBA00022574"/>
    </source>
</evidence>
<dbReference type="PANTHER" id="PTHR10241">
    <property type="entry name" value="LETHAL 2 GIANT LARVAE PROTEIN"/>
    <property type="match status" value="1"/>
</dbReference>
<feature type="compositionally biased region" description="Polar residues" evidence="11">
    <location>
        <begin position="1268"/>
        <end position="1284"/>
    </location>
</feature>
<dbReference type="GO" id="GO:0008593">
    <property type="term" value="P:regulation of Notch signaling pathway"/>
    <property type="evidence" value="ECO:0007669"/>
    <property type="project" value="TreeGrafter"/>
</dbReference>
<keyword evidence="5" id="KW-0963">Cytoplasm</keyword>
<evidence type="ECO:0000313" key="15">
    <source>
        <dbReference type="Proteomes" id="UP000663879"/>
    </source>
</evidence>
<feature type="compositionally biased region" description="Basic and acidic residues" evidence="11">
    <location>
        <begin position="1027"/>
        <end position="1043"/>
    </location>
</feature>
<dbReference type="PROSITE" id="PS50082">
    <property type="entry name" value="WD_REPEATS_2"/>
    <property type="match status" value="2"/>
</dbReference>
<dbReference type="InterPro" id="IPR000664">
    <property type="entry name" value="Lethal2_giant"/>
</dbReference>
<dbReference type="GO" id="GO:0005096">
    <property type="term" value="F:GTPase activator activity"/>
    <property type="evidence" value="ECO:0007669"/>
    <property type="project" value="TreeGrafter"/>
</dbReference>
<comment type="similarity">
    <text evidence="3">Belongs to the WD repeat L(2)GL family.</text>
</comment>
<evidence type="ECO:0000313" key="14">
    <source>
        <dbReference type="EMBL" id="CAF0921351.1"/>
    </source>
</evidence>
<evidence type="ECO:0000256" key="3">
    <source>
        <dbReference type="ARBA" id="ARBA00008070"/>
    </source>
</evidence>
<dbReference type="GO" id="GO:0032878">
    <property type="term" value="P:regulation of establishment or maintenance of cell polarity"/>
    <property type="evidence" value="ECO:0007669"/>
    <property type="project" value="TreeGrafter"/>
</dbReference>
<comment type="caution">
    <text evidence="14">The sequence shown here is derived from an EMBL/GenBank/DDBJ whole genome shotgun (WGS) entry which is preliminary data.</text>
</comment>
<evidence type="ECO:0000256" key="9">
    <source>
        <dbReference type="ARBA" id="ARBA00023136"/>
    </source>
</evidence>
<dbReference type="InterPro" id="IPR001680">
    <property type="entry name" value="WD40_rpt"/>
</dbReference>
<evidence type="ECO:0000256" key="1">
    <source>
        <dbReference type="ARBA" id="ARBA00004308"/>
    </source>
</evidence>
<dbReference type="GO" id="GO:0045159">
    <property type="term" value="F:myosin II binding"/>
    <property type="evidence" value="ECO:0007669"/>
    <property type="project" value="TreeGrafter"/>
</dbReference>
<evidence type="ECO:0000256" key="4">
    <source>
        <dbReference type="ARBA" id="ARBA00022483"/>
    </source>
</evidence>
<dbReference type="InterPro" id="IPR015943">
    <property type="entry name" value="WD40/YVTN_repeat-like_dom_sf"/>
</dbReference>
<feature type="compositionally biased region" description="Low complexity" evidence="11">
    <location>
        <begin position="15"/>
        <end position="29"/>
    </location>
</feature>
<sequence length="1308" mass="148375">MFKFATNKFSHHGSNPTNNTNQLHNNNNNSGKTDESSSSRRRFQIQKDLFAFNKIADKGFPSKPSAMDYDKKLKLLAIGTRNGDIRIYGEPNTLHQQLSCYQDVHPFPIQRILFVQGQYQLITLSERVYRNDMTNKGESHLYLVLWQIPTTMENSNLVEKIKEYQLDPKIVKNTRLSAFTLLNDNSHLFLGFETGDVYVFNVSQFQLVPGVINKDYILKNIPVSDKKLTQLGPVESICHHPKQLTKLLIAYQRGLWVIFDFIKNNIDQIQQTQQQIESAVFYQQGECVATSHSDGSFILWDLTSDSCSSSPPNIVYGPYPCKAVTKCFVKTCKNDQPYVIFSGGCPRVNYSDKITISVIQGENSHVCFDFTSKIIDFFTIDKPCYDKQNNSNYDNPQALLVLLEEEFIAIDLQSDNWPQFKLPYLCSVHSSAIICTHYVNNVSQKFYELLKKYGTLNQEPNEVYSDREWPISSSLSSPNNKSDLSIERTQNKDLLLTGHEDGSVRFWDVTNMTMTLIYRLKTADYFQTDSTPLDGDCVDNSNEDNWPPFRKIGTFDPYSDDPKLGVQKLYLCPQKEILVIAGTAGQVLIMNLSDDLKEIHHSDLQAHKINIIGVSPEVESHFVWKGHEPLSTRGRFNNQPSQGSFKVPPGYQIKSLIQLYPPATVSALSLNTDWQLVAMGTSHGFALFDYNNSKDLLIRCTLDASMLVLNESGNGGNAISRRKSLKKSLRESFRKLRRGRSQKPNAKKNENNNLKQTINEEDLNEAPHKPIERQVESREFKQMDDIPPSVIRYMYFVRTYITNNQQMTNSLWVGTNTGIIYIYALQFIKSNINCLLAKEMRLKHRAPVVNIQVIDQHMQPLPFGEENIEISHNSEQNHKVIICSEEQFKVFQLPALKPVCKFKLTAVEGARVRRIGYNSYISKTDSKYSEYCLSCLSNLGDLSVYSLPQLKRQVQIQCMKQQDINAITSFVFTKQGQAFYLQSPSEFVHISMSARDSPQLQILTQTKRNTRIEPSESNINNQTSQQIKKDQSPNTKEQQKSLETKTFSSPPPVPAPRTTIDRKPNQTNNSNNDLKPNDKENLSCQSSNINNDTNNIDKLEQINEDHDHSISISSISSPNRQNLKNNSSLITNSGQSSTQLTSILNQSVISSINNQTQNSSGFNGSSTCVSNGNNITINMSMDSVVDRFGDDLIDVSTKKIPSVIDENSSVTNHSDSLFNETDSNDLTNAKFRVRQRDIKQNLNSNGSTANSEVTTDDENENALDNIPPQKSSSPMIPKINNSNQNTKIEQVTKRIESCKLEYRETAID</sequence>
<dbReference type="GO" id="GO:0006893">
    <property type="term" value="P:Golgi to plasma membrane transport"/>
    <property type="evidence" value="ECO:0007669"/>
    <property type="project" value="TreeGrafter"/>
</dbReference>
<protein>
    <recommendedName>
        <fullName evidence="16">Lethal giant larvae homologue 2 domain-containing protein</fullName>
    </recommendedName>
</protein>
<gene>
    <name evidence="14" type="ORF">OXX778_LOCUS12400</name>
</gene>
<feature type="repeat" description="WD" evidence="10">
    <location>
        <begin position="269"/>
        <end position="310"/>
    </location>
</feature>
<name>A0A814B184_9BILA</name>
<evidence type="ECO:0000259" key="13">
    <source>
        <dbReference type="Pfam" id="PF08596"/>
    </source>
</evidence>
<feature type="region of interest" description="Disordered" evidence="11">
    <location>
        <begin position="1"/>
        <end position="40"/>
    </location>
</feature>
<dbReference type="GO" id="GO:0030866">
    <property type="term" value="P:cortical actin cytoskeleton organization"/>
    <property type="evidence" value="ECO:0007669"/>
    <property type="project" value="TreeGrafter"/>
</dbReference>
<dbReference type="GO" id="GO:0005886">
    <property type="term" value="C:plasma membrane"/>
    <property type="evidence" value="ECO:0007669"/>
    <property type="project" value="TreeGrafter"/>
</dbReference>
<feature type="compositionally biased region" description="Polar residues" evidence="11">
    <location>
        <begin position="1118"/>
        <end position="1134"/>
    </location>
</feature>
<evidence type="ECO:0000256" key="11">
    <source>
        <dbReference type="SAM" id="MobiDB-lite"/>
    </source>
</evidence>
<feature type="domain" description="Lethal giant larvae (Lgl)-like C-terminal" evidence="13">
    <location>
        <begin position="810"/>
        <end position="1013"/>
    </location>
</feature>
<feature type="compositionally biased region" description="Polar residues" evidence="11">
    <location>
        <begin position="1015"/>
        <end position="1026"/>
    </location>
</feature>
<evidence type="ECO:0008006" key="16">
    <source>
        <dbReference type="Google" id="ProtNLM"/>
    </source>
</evidence>
<feature type="region of interest" description="Disordered" evidence="11">
    <location>
        <begin position="1007"/>
        <end position="1094"/>
    </location>
</feature>
<evidence type="ECO:0000256" key="6">
    <source>
        <dbReference type="ARBA" id="ARBA00022553"/>
    </source>
</evidence>
<dbReference type="InterPro" id="IPR019775">
    <property type="entry name" value="WD40_repeat_CS"/>
</dbReference>
<evidence type="ECO:0000256" key="8">
    <source>
        <dbReference type="ARBA" id="ARBA00022737"/>
    </source>
</evidence>
<evidence type="ECO:0000256" key="2">
    <source>
        <dbReference type="ARBA" id="ARBA00004496"/>
    </source>
</evidence>
<organism evidence="14 15">
    <name type="scientific">Brachionus calyciflorus</name>
    <dbReference type="NCBI Taxonomy" id="104777"/>
    <lineage>
        <taxon>Eukaryota</taxon>
        <taxon>Metazoa</taxon>
        <taxon>Spiralia</taxon>
        <taxon>Gnathifera</taxon>
        <taxon>Rotifera</taxon>
        <taxon>Eurotatoria</taxon>
        <taxon>Monogononta</taxon>
        <taxon>Pseudotrocha</taxon>
        <taxon>Ploima</taxon>
        <taxon>Brachionidae</taxon>
        <taxon>Brachionus</taxon>
    </lineage>
</organism>
<evidence type="ECO:0000256" key="10">
    <source>
        <dbReference type="PROSITE-ProRule" id="PRU00221"/>
    </source>
</evidence>
<proteinExistence type="inferred from homology"/>
<keyword evidence="6" id="KW-0597">Phosphoprotein</keyword>
<feature type="region of interest" description="Disordered" evidence="11">
    <location>
        <begin position="736"/>
        <end position="773"/>
    </location>
</feature>
<dbReference type="PRINTS" id="PR00962">
    <property type="entry name" value="LETHAL2GIANT"/>
</dbReference>
<dbReference type="GO" id="GO:0051294">
    <property type="term" value="P:establishment of spindle orientation"/>
    <property type="evidence" value="ECO:0007669"/>
    <property type="project" value="TreeGrafter"/>
</dbReference>
<dbReference type="InterPro" id="IPR013905">
    <property type="entry name" value="Lgl_C_dom"/>
</dbReference>
<keyword evidence="4" id="KW-0268">Exocytosis</keyword>
<dbReference type="SMART" id="SM00320">
    <property type="entry name" value="WD40"/>
    <property type="match status" value="3"/>
</dbReference>
<evidence type="ECO:0000259" key="12">
    <source>
        <dbReference type="Pfam" id="PF08366"/>
    </source>
</evidence>
<feature type="compositionally biased region" description="Polar residues" evidence="11">
    <location>
        <begin position="1065"/>
        <end position="1074"/>
    </location>
</feature>
<dbReference type="EMBL" id="CAJNOC010002242">
    <property type="protein sequence ID" value="CAF0921351.1"/>
    <property type="molecule type" value="Genomic_DNA"/>
</dbReference>
<accession>A0A814B184</accession>
<feature type="domain" description="Lethal giant larvae homologue 2" evidence="12">
    <location>
        <begin position="313"/>
        <end position="418"/>
    </location>
</feature>
<feature type="repeat" description="WD" evidence="10">
    <location>
        <begin position="485"/>
        <end position="517"/>
    </location>
</feature>